<protein>
    <submittedName>
        <fullName evidence="1">Uncharacterized protein</fullName>
    </submittedName>
</protein>
<dbReference type="EMBL" id="JAGSXJ010000009">
    <property type="protein sequence ID" value="KAH6688506.1"/>
    <property type="molecule type" value="Genomic_DNA"/>
</dbReference>
<reference evidence="1" key="1">
    <citation type="journal article" date="2021" name="Nat. Commun.">
        <title>Genetic determinants of endophytism in the Arabidopsis root mycobiome.</title>
        <authorList>
            <person name="Mesny F."/>
            <person name="Miyauchi S."/>
            <person name="Thiergart T."/>
            <person name="Pickel B."/>
            <person name="Atanasova L."/>
            <person name="Karlsson M."/>
            <person name="Huettel B."/>
            <person name="Barry K.W."/>
            <person name="Haridas S."/>
            <person name="Chen C."/>
            <person name="Bauer D."/>
            <person name="Andreopoulos W."/>
            <person name="Pangilinan J."/>
            <person name="LaButti K."/>
            <person name="Riley R."/>
            <person name="Lipzen A."/>
            <person name="Clum A."/>
            <person name="Drula E."/>
            <person name="Henrissat B."/>
            <person name="Kohler A."/>
            <person name="Grigoriev I.V."/>
            <person name="Martin F.M."/>
            <person name="Hacquard S."/>
        </authorList>
    </citation>
    <scope>NUCLEOTIDE SEQUENCE</scope>
    <source>
        <strain evidence="1">MPI-SDFR-AT-0117</strain>
    </source>
</reference>
<evidence type="ECO:0000313" key="2">
    <source>
        <dbReference type="Proteomes" id="UP000770015"/>
    </source>
</evidence>
<dbReference type="GO" id="GO:0005576">
    <property type="term" value="C:extracellular region"/>
    <property type="evidence" value="ECO:0007669"/>
    <property type="project" value="TreeGrafter"/>
</dbReference>
<accession>A0A9P8VDP2</accession>
<dbReference type="PANTHER" id="PTHR38787">
    <property type="entry name" value="REGULATORY P DOMAIN-CONTAINING PROTEIN"/>
    <property type="match status" value="1"/>
</dbReference>
<dbReference type="OrthoDB" id="2099887at2759"/>
<sequence length="407" mass="44477">MLIGSELPGNGVQIFDMKKLLDINPADAPYQFSNDKDLTGHFIDPLPIGSSHNVVVNEEAGYGVAVGVRPRDEACLGGLYFFSLEDPSDPVYLGCDGQDGYVHDAQCVIYRGPDEKYFGTDICYGYNEDTLTIYNVTDKKAPTIISRTSYEGAEYTHQGWVNDLQWQEWLFLDDEYDEDALAGPAGDGYPVTYIWDIRSLENPKQTGIYKAANKGIDHNQYVVGDQIFQSSYGAGLRVYDISSVPEDPTGAGVCETAFFDIYPEDDALPGGGIVAFVGSWSSYAMFPSGFIFINTIERGGYLVKQTGRERCKPNPCNADNCLRAMRASSIEGRLEESQEFCADFTNGWEAQVSVVPEYAQKACPTNIISRVSSACECLPTPTSAPTTTAVVTSSATAEPSDECEALL</sequence>
<name>A0A9P8VDP2_9PEZI</name>
<dbReference type="AlphaFoldDB" id="A0A9P8VDP2"/>
<dbReference type="Proteomes" id="UP000770015">
    <property type="component" value="Unassembled WGS sequence"/>
</dbReference>
<organism evidence="1 2">
    <name type="scientific">Plectosphaerella plurivora</name>
    <dbReference type="NCBI Taxonomy" id="936078"/>
    <lineage>
        <taxon>Eukaryota</taxon>
        <taxon>Fungi</taxon>
        <taxon>Dikarya</taxon>
        <taxon>Ascomycota</taxon>
        <taxon>Pezizomycotina</taxon>
        <taxon>Sordariomycetes</taxon>
        <taxon>Hypocreomycetidae</taxon>
        <taxon>Glomerellales</taxon>
        <taxon>Plectosphaerellaceae</taxon>
        <taxon>Plectosphaerella</taxon>
    </lineage>
</organism>
<dbReference type="InterPro" id="IPR027589">
    <property type="entry name" value="Choice_anch_B"/>
</dbReference>
<dbReference type="NCBIfam" id="TIGR04312">
    <property type="entry name" value="choice_anch_B"/>
    <property type="match status" value="1"/>
</dbReference>
<keyword evidence="2" id="KW-1185">Reference proteome</keyword>
<evidence type="ECO:0000313" key="1">
    <source>
        <dbReference type="EMBL" id="KAH6688506.1"/>
    </source>
</evidence>
<gene>
    <name evidence="1" type="ORF">F5X68DRAFT_205801</name>
</gene>
<comment type="caution">
    <text evidence="1">The sequence shown here is derived from an EMBL/GenBank/DDBJ whole genome shotgun (WGS) entry which is preliminary data.</text>
</comment>
<proteinExistence type="predicted"/>
<dbReference type="PANTHER" id="PTHR38787:SF3">
    <property type="entry name" value="REGULATORY P DOMAIN-CONTAINING PROTEIN"/>
    <property type="match status" value="1"/>
</dbReference>